<dbReference type="AlphaFoldDB" id="A0A941IKY6"/>
<dbReference type="PANTHER" id="PTHR43214:SF43">
    <property type="entry name" value="TWO-COMPONENT RESPONSE REGULATOR"/>
    <property type="match status" value="1"/>
</dbReference>
<proteinExistence type="predicted"/>
<dbReference type="SMART" id="SM00421">
    <property type="entry name" value="HTH_LUXR"/>
    <property type="match status" value="1"/>
</dbReference>
<dbReference type="GO" id="GO:0003677">
    <property type="term" value="F:DNA binding"/>
    <property type="evidence" value="ECO:0007669"/>
    <property type="project" value="UniProtKB-KW"/>
</dbReference>
<accession>A0A941IKY6</accession>
<name>A0A941IKY6_9ACTN</name>
<dbReference type="Pfam" id="PF00072">
    <property type="entry name" value="Response_reg"/>
    <property type="match status" value="1"/>
</dbReference>
<gene>
    <name evidence="4" type="ORF">KDK95_19735</name>
</gene>
<dbReference type="Pfam" id="PF00196">
    <property type="entry name" value="GerE"/>
    <property type="match status" value="1"/>
</dbReference>
<dbReference type="Proteomes" id="UP000676325">
    <property type="component" value="Unassembled WGS sequence"/>
</dbReference>
<evidence type="ECO:0000256" key="1">
    <source>
        <dbReference type="ARBA" id="ARBA00023125"/>
    </source>
</evidence>
<dbReference type="EMBL" id="JAGSOH010000059">
    <property type="protein sequence ID" value="MBR7828553.1"/>
    <property type="molecule type" value="Genomic_DNA"/>
</dbReference>
<dbReference type="InterPro" id="IPR039420">
    <property type="entry name" value="WalR-like"/>
</dbReference>
<dbReference type="GO" id="GO:0006355">
    <property type="term" value="P:regulation of DNA-templated transcription"/>
    <property type="evidence" value="ECO:0007669"/>
    <property type="project" value="InterPro"/>
</dbReference>
<sequence length="230" mass="24883">MNPDADQQATVAVIDDDTIVREGLRALMPMHRVTCAFEHHSEFLAERPSVDLVVLDLNLDGVGQAATRHGATAIADVRDAGYPVLIYTNENRRLVLAGCLAAGADGVIHKTQSLQELADAITAVRNGQTVITPALTGLAEAIDRYGHLPALTPRQRQVLAGRARGKTFRRVASELGISEKMAHEHMSAVTTKFANYLRTHSPTDLERTLGLAQGDLLHRPTVEESSRPSA</sequence>
<dbReference type="SUPFAM" id="SSF46894">
    <property type="entry name" value="C-terminal effector domain of the bipartite response regulators"/>
    <property type="match status" value="1"/>
</dbReference>
<feature type="domain" description="Response regulatory" evidence="3">
    <location>
        <begin position="10"/>
        <end position="125"/>
    </location>
</feature>
<evidence type="ECO:0000313" key="4">
    <source>
        <dbReference type="EMBL" id="MBR7828553.1"/>
    </source>
</evidence>
<keyword evidence="1" id="KW-0238">DNA-binding</keyword>
<dbReference type="GO" id="GO:0000160">
    <property type="term" value="P:phosphorelay signal transduction system"/>
    <property type="evidence" value="ECO:0007669"/>
    <property type="project" value="InterPro"/>
</dbReference>
<dbReference type="InterPro" id="IPR016032">
    <property type="entry name" value="Sig_transdc_resp-reg_C-effctor"/>
</dbReference>
<dbReference type="Gene3D" id="1.10.10.10">
    <property type="entry name" value="Winged helix-like DNA-binding domain superfamily/Winged helix DNA-binding domain"/>
    <property type="match status" value="1"/>
</dbReference>
<dbReference type="SUPFAM" id="SSF52172">
    <property type="entry name" value="CheY-like"/>
    <property type="match status" value="1"/>
</dbReference>
<dbReference type="Gene3D" id="3.40.50.2300">
    <property type="match status" value="1"/>
</dbReference>
<dbReference type="InterPro" id="IPR000792">
    <property type="entry name" value="Tscrpt_reg_LuxR_C"/>
</dbReference>
<keyword evidence="5" id="KW-1185">Reference proteome</keyword>
<evidence type="ECO:0000259" key="3">
    <source>
        <dbReference type="PROSITE" id="PS50110"/>
    </source>
</evidence>
<evidence type="ECO:0000313" key="5">
    <source>
        <dbReference type="Proteomes" id="UP000676325"/>
    </source>
</evidence>
<evidence type="ECO:0000256" key="2">
    <source>
        <dbReference type="PROSITE-ProRule" id="PRU00169"/>
    </source>
</evidence>
<dbReference type="PROSITE" id="PS50110">
    <property type="entry name" value="RESPONSE_REGULATORY"/>
    <property type="match status" value="1"/>
</dbReference>
<dbReference type="InterPro" id="IPR001789">
    <property type="entry name" value="Sig_transdc_resp-reg_receiver"/>
</dbReference>
<dbReference type="SMART" id="SM00448">
    <property type="entry name" value="REC"/>
    <property type="match status" value="1"/>
</dbReference>
<dbReference type="RefSeq" id="WP_212519688.1">
    <property type="nucleotide sequence ID" value="NZ_JAGSOH010000059.1"/>
</dbReference>
<dbReference type="InterPro" id="IPR011006">
    <property type="entry name" value="CheY-like_superfamily"/>
</dbReference>
<comment type="caution">
    <text evidence="4">The sequence shown here is derived from an EMBL/GenBank/DDBJ whole genome shotgun (WGS) entry which is preliminary data.</text>
</comment>
<feature type="modified residue" description="4-aspartylphosphate" evidence="2">
    <location>
        <position position="56"/>
    </location>
</feature>
<dbReference type="PANTHER" id="PTHR43214">
    <property type="entry name" value="TWO-COMPONENT RESPONSE REGULATOR"/>
    <property type="match status" value="1"/>
</dbReference>
<dbReference type="InterPro" id="IPR036388">
    <property type="entry name" value="WH-like_DNA-bd_sf"/>
</dbReference>
<organism evidence="4 5">
    <name type="scientific">Actinospica acidithermotolerans</name>
    <dbReference type="NCBI Taxonomy" id="2828514"/>
    <lineage>
        <taxon>Bacteria</taxon>
        <taxon>Bacillati</taxon>
        <taxon>Actinomycetota</taxon>
        <taxon>Actinomycetes</taxon>
        <taxon>Catenulisporales</taxon>
        <taxon>Actinospicaceae</taxon>
        <taxon>Actinospica</taxon>
    </lineage>
</organism>
<keyword evidence="2" id="KW-0597">Phosphoprotein</keyword>
<reference evidence="4" key="1">
    <citation type="submission" date="2021-04" db="EMBL/GenBank/DDBJ databases">
        <title>Genome based classification of Actinospica acidithermotolerans sp. nov., an actinobacterium isolated from an Indonesian hot spring.</title>
        <authorList>
            <person name="Kusuma A.B."/>
            <person name="Putra K.E."/>
            <person name="Nafisah S."/>
            <person name="Loh J."/>
            <person name="Nouioui I."/>
            <person name="Goodfellow M."/>
        </authorList>
    </citation>
    <scope>NUCLEOTIDE SEQUENCE</scope>
    <source>
        <strain evidence="4">MGRD01-02</strain>
    </source>
</reference>
<protein>
    <submittedName>
        <fullName evidence="4">Response regulator transcription factor</fullName>
    </submittedName>
</protein>